<name>A0AAN3ABW8_BACO1</name>
<reference evidence="2" key="2">
    <citation type="submission" date="2007-04" db="EMBL/GenBank/DDBJ databases">
        <title>Draft genome sequence of Bacteroides ovatus (ATCC 8483).</title>
        <authorList>
            <person name="Sudarsanam P."/>
            <person name="Ley R."/>
            <person name="Guruge J."/>
            <person name="Turnbaugh P.J."/>
            <person name="Mahowald M."/>
            <person name="Liep D."/>
            <person name="Gordon J."/>
        </authorList>
    </citation>
    <scope>NUCLEOTIDE SEQUENCE [LARGE SCALE GENOMIC DNA]</scope>
    <source>
        <strain evidence="2">ATCC 8483 / DSM 1896 / JCM 5824 / BCRC 10623 / CCUG 4943 / NCTC 11153</strain>
    </source>
</reference>
<organism evidence="1 2">
    <name type="scientific">Bacteroides ovatus (strain ATCC 8483 / DSM 1896 / JCM 5824 / BCRC 10623 / CCUG 4943 / NCTC 11153)</name>
    <dbReference type="NCBI Taxonomy" id="411476"/>
    <lineage>
        <taxon>Bacteria</taxon>
        <taxon>Pseudomonadati</taxon>
        <taxon>Bacteroidota</taxon>
        <taxon>Bacteroidia</taxon>
        <taxon>Bacteroidales</taxon>
        <taxon>Bacteroidaceae</taxon>
        <taxon>Bacteroides</taxon>
    </lineage>
</organism>
<dbReference type="EMBL" id="AAXF02000035">
    <property type="protein sequence ID" value="EDO13737.1"/>
    <property type="molecule type" value="Genomic_DNA"/>
</dbReference>
<evidence type="ECO:0000313" key="1">
    <source>
        <dbReference type="EMBL" id="EDO13737.1"/>
    </source>
</evidence>
<comment type="caution">
    <text evidence="1">The sequence shown here is derived from an EMBL/GenBank/DDBJ whole genome shotgun (WGS) entry which is preliminary data.</text>
</comment>
<gene>
    <name evidence="1" type="ORF">BACOVA_00632</name>
</gene>
<dbReference type="AlphaFoldDB" id="A0AAN3ABW8"/>
<reference evidence="1 2" key="1">
    <citation type="submission" date="2007-03" db="EMBL/GenBank/DDBJ databases">
        <authorList>
            <person name="Fulton L."/>
            <person name="Clifton S."/>
            <person name="Fulton B."/>
            <person name="Xu J."/>
            <person name="Minx P."/>
            <person name="Pepin K.H."/>
            <person name="Johnson M."/>
            <person name="Thiruvilangam P."/>
            <person name="Bhonagiri V."/>
            <person name="Nash W.E."/>
            <person name="Mardis E.R."/>
            <person name="Wilson R.K."/>
        </authorList>
    </citation>
    <scope>NUCLEOTIDE SEQUENCE [LARGE SCALE GENOMIC DNA]</scope>
    <source>
        <strain evidence="2">ATCC 8483 / DSM 1896 / JCM 5824 / BCRC 10623 / CCUG 4943 / NCTC 11153</strain>
    </source>
</reference>
<dbReference type="Proteomes" id="UP000005475">
    <property type="component" value="Unassembled WGS sequence"/>
</dbReference>
<sequence length="50" mass="5487">MGLSRNKVAVPEGAAGTPPFWSDVVNCHKRGSNLKTLKVLFFVLLVLVYL</sequence>
<evidence type="ECO:0000313" key="2">
    <source>
        <dbReference type="Proteomes" id="UP000005475"/>
    </source>
</evidence>
<accession>A0AAN3ABW8</accession>
<proteinExistence type="predicted"/>
<protein>
    <submittedName>
        <fullName evidence="1">Uncharacterized protein</fullName>
    </submittedName>
</protein>